<feature type="domain" description="Death" evidence="3">
    <location>
        <begin position="474"/>
        <end position="515"/>
    </location>
</feature>
<dbReference type="InterPro" id="IPR000488">
    <property type="entry name" value="Death_dom"/>
</dbReference>
<dbReference type="NCBIfam" id="NF005760">
    <property type="entry name" value="PRK07586.1"/>
    <property type="match status" value="1"/>
</dbReference>
<dbReference type="GO" id="GO:0030976">
    <property type="term" value="F:thiamine pyrophosphate binding"/>
    <property type="evidence" value="ECO:0007669"/>
    <property type="project" value="InterPro"/>
</dbReference>
<dbReference type="Gene3D" id="3.40.50.970">
    <property type="match status" value="2"/>
</dbReference>
<evidence type="ECO:0000259" key="3">
    <source>
        <dbReference type="PROSITE" id="PS50017"/>
    </source>
</evidence>
<accession>A0A9J7ALN0</accession>
<dbReference type="CDD" id="cd07035">
    <property type="entry name" value="TPP_PYR_POX_like"/>
    <property type="match status" value="1"/>
</dbReference>
<dbReference type="GO" id="GO:0044281">
    <property type="term" value="P:small molecule metabolic process"/>
    <property type="evidence" value="ECO:0007669"/>
    <property type="project" value="UniProtKB-ARBA"/>
</dbReference>
<dbReference type="GO" id="GO:0003984">
    <property type="term" value="F:acetolactate synthase activity"/>
    <property type="evidence" value="ECO:0007669"/>
    <property type="project" value="TreeGrafter"/>
</dbReference>
<proteinExistence type="inferred from homology"/>
<keyword evidence="2" id="KW-0786">Thiamine pyrophosphate</keyword>
<evidence type="ECO:0000256" key="1">
    <source>
        <dbReference type="ARBA" id="ARBA00007812"/>
    </source>
</evidence>
<dbReference type="RefSeq" id="WP_257767062.1">
    <property type="nucleotide sequence ID" value="NZ_CP102480.1"/>
</dbReference>
<dbReference type="KEGG" id="naci:NUH88_14170"/>
<organism evidence="4 5">
    <name type="scientific">Nisaea acidiphila</name>
    <dbReference type="NCBI Taxonomy" id="1862145"/>
    <lineage>
        <taxon>Bacteria</taxon>
        <taxon>Pseudomonadati</taxon>
        <taxon>Pseudomonadota</taxon>
        <taxon>Alphaproteobacteria</taxon>
        <taxon>Rhodospirillales</taxon>
        <taxon>Thalassobaculaceae</taxon>
        <taxon>Nisaea</taxon>
    </lineage>
</organism>
<dbReference type="InterPro" id="IPR012001">
    <property type="entry name" value="Thiamin_PyroP_enz_TPP-bd_dom"/>
</dbReference>
<protein>
    <submittedName>
        <fullName evidence="4">Acetolactate synthase large subunit</fullName>
    </submittedName>
</protein>
<dbReference type="InterPro" id="IPR045229">
    <property type="entry name" value="TPP_enz"/>
</dbReference>
<dbReference type="EMBL" id="CP102480">
    <property type="protein sequence ID" value="UUX48555.1"/>
    <property type="molecule type" value="Genomic_DNA"/>
</dbReference>
<evidence type="ECO:0000313" key="4">
    <source>
        <dbReference type="EMBL" id="UUX48555.1"/>
    </source>
</evidence>
<dbReference type="SUPFAM" id="SSF52518">
    <property type="entry name" value="Thiamin diphosphate-binding fold (THDP-binding)"/>
    <property type="match status" value="2"/>
</dbReference>
<gene>
    <name evidence="4" type="ORF">NUH88_14170</name>
</gene>
<dbReference type="InterPro" id="IPR011766">
    <property type="entry name" value="TPP_enzyme_TPP-bd"/>
</dbReference>
<dbReference type="AlphaFoldDB" id="A0A9J7ALN0"/>
<evidence type="ECO:0000313" key="5">
    <source>
        <dbReference type="Proteomes" id="UP001060336"/>
    </source>
</evidence>
<dbReference type="PANTHER" id="PTHR18968:SF86">
    <property type="entry name" value="ACETOLACTATE SYNTHASE LARGE SUBUNIT ILVX-RELATED"/>
    <property type="match status" value="1"/>
</dbReference>
<dbReference type="CDD" id="cd02002">
    <property type="entry name" value="TPP_BFDC"/>
    <property type="match status" value="1"/>
</dbReference>
<dbReference type="PROSITE" id="PS50017">
    <property type="entry name" value="DEATH_DOMAIN"/>
    <property type="match status" value="1"/>
</dbReference>
<dbReference type="PANTHER" id="PTHR18968">
    <property type="entry name" value="THIAMINE PYROPHOSPHATE ENZYMES"/>
    <property type="match status" value="1"/>
</dbReference>
<name>A0A9J7ALN0_9PROT</name>
<evidence type="ECO:0000256" key="2">
    <source>
        <dbReference type="ARBA" id="ARBA00023052"/>
    </source>
</evidence>
<comment type="similarity">
    <text evidence="1">Belongs to the TPP enzyme family.</text>
</comment>
<dbReference type="GO" id="GO:0050660">
    <property type="term" value="F:flavin adenine dinucleotide binding"/>
    <property type="evidence" value="ECO:0007669"/>
    <property type="project" value="TreeGrafter"/>
</dbReference>
<keyword evidence="5" id="KW-1185">Reference proteome</keyword>
<reference evidence="4" key="1">
    <citation type="submission" date="2022-08" db="EMBL/GenBank/DDBJ databases">
        <title>Nisaea acidiphila sp. nov., isolated from a marine algal debris and emended description of the genus Nisaea Urios et al. 2008.</title>
        <authorList>
            <person name="Kwon K."/>
        </authorList>
    </citation>
    <scope>NUCLEOTIDE SEQUENCE</scope>
    <source>
        <strain evidence="4">MEBiC11861</strain>
    </source>
</reference>
<dbReference type="InterPro" id="IPR029061">
    <property type="entry name" value="THDP-binding"/>
</dbReference>
<dbReference type="Proteomes" id="UP001060336">
    <property type="component" value="Chromosome"/>
</dbReference>
<dbReference type="GO" id="GO:0007165">
    <property type="term" value="P:signal transduction"/>
    <property type="evidence" value="ECO:0007669"/>
    <property type="project" value="InterPro"/>
</dbReference>
<dbReference type="Pfam" id="PF02776">
    <property type="entry name" value="TPP_enzyme_N"/>
    <property type="match status" value="1"/>
</dbReference>
<dbReference type="Pfam" id="PF02775">
    <property type="entry name" value="TPP_enzyme_C"/>
    <property type="match status" value="1"/>
</dbReference>
<sequence length="515" mass="54645">MMNGAESLVRTLVASGVDVCFSNPGTSEMHFVAALDRVEGMRCVLGLFEGVVTGMADGYARMAEKPASTLLHLGPGLGNGLANLHNAKKAFTPVVNIVGEHATYHVEHNAPLTADIEGIARPVSGWVKTSMSAKDVAKDGAEAVAASMGVPGQIATLILPANTAWEESDGPAAPVQPVDRPKAPAEAIRAAAAALVSGEECMIHMSDTALMGEALEMAGRIAAKTGCRLSCKTSNRRWERGAGRVPVERVQYPVDIALKQLSSVKHLVLLGAPVPVAFFAYPNKPSVLIPESCNVVEVAPEGYDLLAALRDIAEELGATDIEPIRQEASKPDLMSGELTPESIASAIGHFMPKDAIIADESVTSGRGLMPFTAGTEQHDWLSLTGGSIGIGMPYATGAAIACPDRKVICLEGDGSGMYTLQALWTQAREKCDVVNVIFANRTYEILKGELMNVGAQNPGRKAFDMLEIGRPDLDWRQLAEGMGVPATRATTAEEFNQQFERALNEPGPHLIEAWM</sequence>